<comment type="caution">
    <text evidence="1">The sequence shown here is derived from an EMBL/GenBank/DDBJ whole genome shotgun (WGS) entry which is preliminary data.</text>
</comment>
<proteinExistence type="predicted"/>
<reference evidence="1 2" key="1">
    <citation type="journal article" date="2024" name="bioRxiv">
        <title>A reference genome for Trichogramma kaykai: A tiny desert-dwelling parasitoid wasp with competing sex-ratio distorters.</title>
        <authorList>
            <person name="Culotta J."/>
            <person name="Lindsey A.R."/>
        </authorList>
    </citation>
    <scope>NUCLEOTIDE SEQUENCE [LARGE SCALE GENOMIC DNA]</scope>
    <source>
        <strain evidence="1 2">KSX58</strain>
    </source>
</reference>
<keyword evidence="2" id="KW-1185">Reference proteome</keyword>
<dbReference type="AlphaFoldDB" id="A0ABD2WCB1"/>
<gene>
    <name evidence="1" type="ORF">TKK_014451</name>
</gene>
<dbReference type="Proteomes" id="UP001627154">
    <property type="component" value="Unassembled WGS sequence"/>
</dbReference>
<evidence type="ECO:0000313" key="1">
    <source>
        <dbReference type="EMBL" id="KAL3390730.1"/>
    </source>
</evidence>
<organism evidence="1 2">
    <name type="scientific">Trichogramma kaykai</name>
    <dbReference type="NCBI Taxonomy" id="54128"/>
    <lineage>
        <taxon>Eukaryota</taxon>
        <taxon>Metazoa</taxon>
        <taxon>Ecdysozoa</taxon>
        <taxon>Arthropoda</taxon>
        <taxon>Hexapoda</taxon>
        <taxon>Insecta</taxon>
        <taxon>Pterygota</taxon>
        <taxon>Neoptera</taxon>
        <taxon>Endopterygota</taxon>
        <taxon>Hymenoptera</taxon>
        <taxon>Apocrita</taxon>
        <taxon>Proctotrupomorpha</taxon>
        <taxon>Chalcidoidea</taxon>
        <taxon>Trichogrammatidae</taxon>
        <taxon>Trichogramma</taxon>
    </lineage>
</organism>
<evidence type="ECO:0000313" key="2">
    <source>
        <dbReference type="Proteomes" id="UP001627154"/>
    </source>
</evidence>
<name>A0ABD2WCB1_9HYME</name>
<accession>A0ABD2WCB1</accession>
<sequence length="251" mass="29384">MIPPRSKKSKQLPRVILPYLETLPFHIKCVAVESERAITGDQILTPYRISKRQNLRATFVQAPNFLELNRRIPERRKSDAVLLLDRKVSENKEITDRGKSVRSKSLDSPIVQTNNLLNKRSKIYPPPLPKWLTKKQEVSSLVNSLLMDIYGSSLSGTDHFSRSESESYAIYRRGPHLQRSRLELKSTLELRVVLDTMREQIRYIGSMLVRELRRRDYTLAKREKLCEIVTFHLRGLIHNEPSKFVQRHDFH</sequence>
<dbReference type="EMBL" id="JBJJXI010000116">
    <property type="protein sequence ID" value="KAL3390730.1"/>
    <property type="molecule type" value="Genomic_DNA"/>
</dbReference>
<protein>
    <submittedName>
        <fullName evidence="1">Uncharacterized protein</fullName>
    </submittedName>
</protein>